<dbReference type="SUPFAM" id="SSF57701">
    <property type="entry name" value="Zn2/Cys6 DNA-binding domain"/>
    <property type="match status" value="1"/>
</dbReference>
<protein>
    <recommendedName>
        <fullName evidence="4">Zn(2)-C6 fungal-type domain-containing protein</fullName>
    </recommendedName>
</protein>
<name>S7QAF1_GLOTA</name>
<sequence>MSVHSTQPFTAAHLTNAFKGLATCHANGESVEGLVIKVETYMLHFIEQSSDMVSAHMTTVTTTPVATSGPAITLALGRTCRASKRAHKEAVSAEKAVEDDTQPKPCGCSCPKGMTKVQYVEAQTACRGCMERKIQCHVPISGQVEVCQECAQKKTWCSFADGRGLQAESSEEVEEVNEVVVGRQQLSPKKP</sequence>
<dbReference type="RefSeq" id="XP_007865106.1">
    <property type="nucleotide sequence ID" value="XM_007866915.1"/>
</dbReference>
<dbReference type="EMBL" id="KB469300">
    <property type="protein sequence ID" value="EPQ56358.1"/>
    <property type="molecule type" value="Genomic_DNA"/>
</dbReference>
<evidence type="ECO:0000313" key="2">
    <source>
        <dbReference type="EMBL" id="EPQ56358.1"/>
    </source>
</evidence>
<feature type="region of interest" description="Disordered" evidence="1">
    <location>
        <begin position="168"/>
        <end position="191"/>
    </location>
</feature>
<dbReference type="Proteomes" id="UP000030669">
    <property type="component" value="Unassembled WGS sequence"/>
</dbReference>
<organism evidence="2 3">
    <name type="scientific">Gloeophyllum trabeum (strain ATCC 11539 / FP-39264 / Madison 617)</name>
    <name type="common">Brown rot fungus</name>
    <dbReference type="NCBI Taxonomy" id="670483"/>
    <lineage>
        <taxon>Eukaryota</taxon>
        <taxon>Fungi</taxon>
        <taxon>Dikarya</taxon>
        <taxon>Basidiomycota</taxon>
        <taxon>Agaricomycotina</taxon>
        <taxon>Agaricomycetes</taxon>
        <taxon>Gloeophyllales</taxon>
        <taxon>Gloeophyllaceae</taxon>
        <taxon>Gloeophyllum</taxon>
    </lineage>
</organism>
<dbReference type="HOGENOM" id="CLU_104712_0_0_1"/>
<evidence type="ECO:0000313" key="3">
    <source>
        <dbReference type="Proteomes" id="UP000030669"/>
    </source>
</evidence>
<keyword evidence="3" id="KW-1185">Reference proteome</keyword>
<accession>S7QAF1</accession>
<dbReference type="GeneID" id="19301707"/>
<reference evidence="2 3" key="1">
    <citation type="journal article" date="2012" name="Science">
        <title>The Paleozoic origin of enzymatic lignin decomposition reconstructed from 31 fungal genomes.</title>
        <authorList>
            <person name="Floudas D."/>
            <person name="Binder M."/>
            <person name="Riley R."/>
            <person name="Barry K."/>
            <person name="Blanchette R.A."/>
            <person name="Henrissat B."/>
            <person name="Martinez A.T."/>
            <person name="Otillar R."/>
            <person name="Spatafora J.W."/>
            <person name="Yadav J.S."/>
            <person name="Aerts A."/>
            <person name="Benoit I."/>
            <person name="Boyd A."/>
            <person name="Carlson A."/>
            <person name="Copeland A."/>
            <person name="Coutinho P.M."/>
            <person name="de Vries R.P."/>
            <person name="Ferreira P."/>
            <person name="Findley K."/>
            <person name="Foster B."/>
            <person name="Gaskell J."/>
            <person name="Glotzer D."/>
            <person name="Gorecki P."/>
            <person name="Heitman J."/>
            <person name="Hesse C."/>
            <person name="Hori C."/>
            <person name="Igarashi K."/>
            <person name="Jurgens J.A."/>
            <person name="Kallen N."/>
            <person name="Kersten P."/>
            <person name="Kohler A."/>
            <person name="Kuees U."/>
            <person name="Kumar T.K.A."/>
            <person name="Kuo A."/>
            <person name="LaButti K."/>
            <person name="Larrondo L.F."/>
            <person name="Lindquist E."/>
            <person name="Ling A."/>
            <person name="Lombard V."/>
            <person name="Lucas S."/>
            <person name="Lundell T."/>
            <person name="Martin R."/>
            <person name="McLaughlin D.J."/>
            <person name="Morgenstern I."/>
            <person name="Morin E."/>
            <person name="Murat C."/>
            <person name="Nagy L.G."/>
            <person name="Nolan M."/>
            <person name="Ohm R.A."/>
            <person name="Patyshakuliyeva A."/>
            <person name="Rokas A."/>
            <person name="Ruiz-Duenas F.J."/>
            <person name="Sabat G."/>
            <person name="Salamov A."/>
            <person name="Samejima M."/>
            <person name="Schmutz J."/>
            <person name="Slot J.C."/>
            <person name="St John F."/>
            <person name="Stenlid J."/>
            <person name="Sun H."/>
            <person name="Sun S."/>
            <person name="Syed K."/>
            <person name="Tsang A."/>
            <person name="Wiebenga A."/>
            <person name="Young D."/>
            <person name="Pisabarro A."/>
            <person name="Eastwood D.C."/>
            <person name="Martin F."/>
            <person name="Cullen D."/>
            <person name="Grigoriev I.V."/>
            <person name="Hibbett D.S."/>
        </authorList>
    </citation>
    <scope>NUCLEOTIDE SEQUENCE [LARGE SCALE GENOMIC DNA]</scope>
    <source>
        <strain evidence="2 3">ATCC 11539</strain>
    </source>
</reference>
<evidence type="ECO:0000256" key="1">
    <source>
        <dbReference type="SAM" id="MobiDB-lite"/>
    </source>
</evidence>
<dbReference type="InterPro" id="IPR036864">
    <property type="entry name" value="Zn2-C6_fun-type_DNA-bd_sf"/>
</dbReference>
<dbReference type="KEGG" id="gtr:GLOTRDRAFT_128303"/>
<gene>
    <name evidence="2" type="ORF">GLOTRDRAFT_128303</name>
</gene>
<dbReference type="Gene3D" id="4.10.240.10">
    <property type="entry name" value="Zn(2)-C6 fungal-type DNA-binding domain"/>
    <property type="match status" value="1"/>
</dbReference>
<dbReference type="AlphaFoldDB" id="S7QAF1"/>
<dbReference type="GO" id="GO:0008270">
    <property type="term" value="F:zinc ion binding"/>
    <property type="evidence" value="ECO:0007669"/>
    <property type="project" value="InterPro"/>
</dbReference>
<dbReference type="GO" id="GO:0000981">
    <property type="term" value="F:DNA-binding transcription factor activity, RNA polymerase II-specific"/>
    <property type="evidence" value="ECO:0007669"/>
    <property type="project" value="InterPro"/>
</dbReference>
<evidence type="ECO:0008006" key="4">
    <source>
        <dbReference type="Google" id="ProtNLM"/>
    </source>
</evidence>
<proteinExistence type="predicted"/>